<dbReference type="VEuPathDB" id="TriTrypDB:TRSC58_02014"/>
<keyword evidence="1 3" id="KW-0413">Isomerase</keyword>
<evidence type="ECO:0000259" key="2">
    <source>
        <dbReference type="PROSITE" id="PS50059"/>
    </source>
</evidence>
<dbReference type="Proteomes" id="UP000031737">
    <property type="component" value="Unassembled WGS sequence"/>
</dbReference>
<sequence length="377" mass="42051">MLILLPLSFPVFSGHCGSMRTRKKRIKKRESKQKIYNTLKQIAICVRVASALYDCVVHMCADSAECGGEVSSVTGGGSPRAEEQLKTETGATAALRDATTDPKHVAPPPASWLNSLTESYAVWFAALVLLLAVGKWKYDAYMESMDKDLLQAKYTEYLIERWSREGEKLLANVSLDPSFTRYKDRRIYFRALTRKVPIPGTSPVEFKIKMGLPEVDDNNRWRGDDDDPDDKWRELRSKMRCVGKGGLLHFHCVGFLSSGVRFTSSYASGGGPEKYTLNRCVPCLQKILPLMCTGDKWTIVCPPDEVYGNVGKESVPPGATTVWRVSVESVDGNKPRGRREAEALLAASVMHIDGTPPMTRKQLFEKSKNYSSVLEIL</sequence>
<dbReference type="EC" id="5.2.1.8" evidence="1"/>
<organism evidence="3 4">
    <name type="scientific">Trypanosoma rangeli SC58</name>
    <dbReference type="NCBI Taxonomy" id="429131"/>
    <lineage>
        <taxon>Eukaryota</taxon>
        <taxon>Discoba</taxon>
        <taxon>Euglenozoa</taxon>
        <taxon>Kinetoplastea</taxon>
        <taxon>Metakinetoplastina</taxon>
        <taxon>Trypanosomatida</taxon>
        <taxon>Trypanosomatidae</taxon>
        <taxon>Trypanosoma</taxon>
        <taxon>Herpetosoma</taxon>
    </lineage>
</organism>
<dbReference type="GO" id="GO:0003755">
    <property type="term" value="F:peptidyl-prolyl cis-trans isomerase activity"/>
    <property type="evidence" value="ECO:0007669"/>
    <property type="project" value="UniProtKB-KW"/>
</dbReference>
<keyword evidence="1" id="KW-0697">Rotamase</keyword>
<dbReference type="EMBL" id="AUPL01002014">
    <property type="protein sequence ID" value="ESL10256.1"/>
    <property type="molecule type" value="Genomic_DNA"/>
</dbReference>
<evidence type="ECO:0000313" key="3">
    <source>
        <dbReference type="EMBL" id="ESL10256.1"/>
    </source>
</evidence>
<evidence type="ECO:0000313" key="4">
    <source>
        <dbReference type="Proteomes" id="UP000031737"/>
    </source>
</evidence>
<dbReference type="InterPro" id="IPR046357">
    <property type="entry name" value="PPIase_dom_sf"/>
</dbReference>
<proteinExistence type="predicted"/>
<dbReference type="PROSITE" id="PS50059">
    <property type="entry name" value="FKBP_PPIASE"/>
    <property type="match status" value="1"/>
</dbReference>
<dbReference type="AlphaFoldDB" id="A0A061J818"/>
<comment type="caution">
    <text evidence="3">The sequence shown here is derived from an EMBL/GenBank/DDBJ whole genome shotgun (WGS) entry which is preliminary data.</text>
</comment>
<dbReference type="Gene3D" id="3.10.50.40">
    <property type="match status" value="1"/>
</dbReference>
<protein>
    <recommendedName>
        <fullName evidence="1">peptidylprolyl isomerase</fullName>
        <ecNumber evidence="1">5.2.1.8</ecNumber>
    </recommendedName>
</protein>
<evidence type="ECO:0000256" key="1">
    <source>
        <dbReference type="PROSITE-ProRule" id="PRU00277"/>
    </source>
</evidence>
<dbReference type="InterPro" id="IPR001179">
    <property type="entry name" value="PPIase_FKBP_dom"/>
</dbReference>
<gene>
    <name evidence="3" type="ORF">TRSC58_02014</name>
</gene>
<dbReference type="Pfam" id="PF00254">
    <property type="entry name" value="FKBP_C"/>
    <property type="match status" value="1"/>
</dbReference>
<keyword evidence="4" id="KW-1185">Reference proteome</keyword>
<accession>A0A061J818</accession>
<feature type="domain" description="PPIase FKBP-type" evidence="2">
    <location>
        <begin position="245"/>
        <end position="331"/>
    </location>
</feature>
<dbReference type="SUPFAM" id="SSF54534">
    <property type="entry name" value="FKBP-like"/>
    <property type="match status" value="1"/>
</dbReference>
<reference evidence="3 4" key="1">
    <citation type="submission" date="2013-07" db="EMBL/GenBank/DDBJ databases">
        <authorList>
            <person name="Stoco P.H."/>
            <person name="Wagner G."/>
            <person name="Gerber A."/>
            <person name="Zaha A."/>
            <person name="Thompson C."/>
            <person name="Bartholomeu D.C."/>
            <person name="Luckemeyer D.D."/>
            <person name="Bahia D."/>
            <person name="Loreto E."/>
            <person name="Prestes E.B."/>
            <person name="Lima F.M."/>
            <person name="Rodrigues-Luiz G."/>
            <person name="Vallejo G.A."/>
            <person name="Filho J.F."/>
            <person name="Monteiro K.M."/>
            <person name="Tyler K.M."/>
            <person name="de Almeida L.G."/>
            <person name="Ortiz M.F."/>
            <person name="Siervo M.A."/>
            <person name="de Moraes M.H."/>
            <person name="Cunha O.L."/>
            <person name="Mendonca-Neto R."/>
            <person name="Silva R."/>
            <person name="Teixeira S.M."/>
            <person name="Murta S.M."/>
            <person name="Sincero T.C."/>
            <person name="Mendes T.A."/>
            <person name="Urmenyi T.P."/>
            <person name="Silva V.G."/>
            <person name="da Rocha W.D."/>
            <person name="Andersson B."/>
            <person name="Romanha A.J."/>
            <person name="Steindel M."/>
            <person name="de Vasconcelos A.T."/>
            <person name="Grisard E.C."/>
        </authorList>
    </citation>
    <scope>NUCLEOTIDE SEQUENCE [LARGE SCALE GENOMIC DNA]</scope>
    <source>
        <strain evidence="3 4">SC58</strain>
    </source>
</reference>
<comment type="catalytic activity">
    <reaction evidence="1">
        <text>[protein]-peptidylproline (omega=180) = [protein]-peptidylproline (omega=0)</text>
        <dbReference type="Rhea" id="RHEA:16237"/>
        <dbReference type="Rhea" id="RHEA-COMP:10747"/>
        <dbReference type="Rhea" id="RHEA-COMP:10748"/>
        <dbReference type="ChEBI" id="CHEBI:83833"/>
        <dbReference type="ChEBI" id="CHEBI:83834"/>
        <dbReference type="EC" id="5.2.1.8"/>
    </reaction>
</comment>
<dbReference type="OrthoDB" id="1902587at2759"/>
<name>A0A061J818_TRYRA</name>